<evidence type="ECO:0000256" key="2">
    <source>
        <dbReference type="ARBA" id="ARBA00010072"/>
    </source>
</evidence>
<reference evidence="11" key="1">
    <citation type="submission" date="2020-08" db="EMBL/GenBank/DDBJ databases">
        <title>Genome public.</title>
        <authorList>
            <person name="Liu C."/>
            <person name="Sun Q."/>
        </authorList>
    </citation>
    <scope>NUCLEOTIDE SEQUENCE</scope>
    <source>
        <strain evidence="11">BX8</strain>
    </source>
</reference>
<dbReference type="InterPro" id="IPR000515">
    <property type="entry name" value="MetI-like"/>
</dbReference>
<keyword evidence="4" id="KW-1003">Cell membrane</keyword>
<dbReference type="NCBIfam" id="TIGR01726">
    <property type="entry name" value="HEQRo_perm_3TM"/>
    <property type="match status" value="1"/>
</dbReference>
<dbReference type="GO" id="GO:0022857">
    <property type="term" value="F:transmembrane transporter activity"/>
    <property type="evidence" value="ECO:0007669"/>
    <property type="project" value="InterPro"/>
</dbReference>
<dbReference type="FunFam" id="1.10.3720.10:FF:000033">
    <property type="entry name" value="Polar amino acid ABC transporter permease"/>
    <property type="match status" value="1"/>
</dbReference>
<feature type="domain" description="ABC transmembrane type-1" evidence="10">
    <location>
        <begin position="16"/>
        <end position="212"/>
    </location>
</feature>
<evidence type="ECO:0000256" key="1">
    <source>
        <dbReference type="ARBA" id="ARBA00004651"/>
    </source>
</evidence>
<dbReference type="Gene3D" id="1.10.3720.10">
    <property type="entry name" value="MetI-like"/>
    <property type="match status" value="1"/>
</dbReference>
<dbReference type="CDD" id="cd06261">
    <property type="entry name" value="TM_PBP2"/>
    <property type="match status" value="1"/>
</dbReference>
<protein>
    <submittedName>
        <fullName evidence="11">Amino acid ABC transporter permease</fullName>
    </submittedName>
</protein>
<comment type="caution">
    <text evidence="11">The sequence shown here is derived from an EMBL/GenBank/DDBJ whole genome shotgun (WGS) entry which is preliminary data.</text>
</comment>
<dbReference type="GO" id="GO:0006865">
    <property type="term" value="P:amino acid transport"/>
    <property type="evidence" value="ECO:0007669"/>
    <property type="project" value="UniProtKB-KW"/>
</dbReference>
<dbReference type="Pfam" id="PF00528">
    <property type="entry name" value="BPD_transp_1"/>
    <property type="match status" value="1"/>
</dbReference>
<dbReference type="InterPro" id="IPR010065">
    <property type="entry name" value="AA_ABC_transptr_permease_3TM"/>
</dbReference>
<dbReference type="InterPro" id="IPR035906">
    <property type="entry name" value="MetI-like_sf"/>
</dbReference>
<evidence type="ECO:0000256" key="3">
    <source>
        <dbReference type="ARBA" id="ARBA00022448"/>
    </source>
</evidence>
<keyword evidence="5 9" id="KW-0812">Transmembrane</keyword>
<dbReference type="Proteomes" id="UP000659630">
    <property type="component" value="Unassembled WGS sequence"/>
</dbReference>
<keyword evidence="7 9" id="KW-1133">Transmembrane helix</keyword>
<dbReference type="PANTHER" id="PTHR30614">
    <property type="entry name" value="MEMBRANE COMPONENT OF AMINO ACID ABC TRANSPORTER"/>
    <property type="match status" value="1"/>
</dbReference>
<evidence type="ECO:0000256" key="6">
    <source>
        <dbReference type="ARBA" id="ARBA00022970"/>
    </source>
</evidence>
<keyword evidence="12" id="KW-1185">Reference proteome</keyword>
<evidence type="ECO:0000256" key="5">
    <source>
        <dbReference type="ARBA" id="ARBA00022692"/>
    </source>
</evidence>
<keyword evidence="6" id="KW-0029">Amino-acid transport</keyword>
<comment type="similarity">
    <text evidence="2">Belongs to the binding-protein-dependent transport system permease family. HisMQ subfamily.</text>
</comment>
<dbReference type="InterPro" id="IPR043429">
    <property type="entry name" value="ArtM/GltK/GlnP/TcyL/YhdX-like"/>
</dbReference>
<keyword evidence="3 9" id="KW-0813">Transport</keyword>
<evidence type="ECO:0000256" key="7">
    <source>
        <dbReference type="ARBA" id="ARBA00022989"/>
    </source>
</evidence>
<dbReference type="AlphaFoldDB" id="A0A923KXU5"/>
<feature type="transmembrane region" description="Helical" evidence="9">
    <location>
        <begin position="194"/>
        <end position="215"/>
    </location>
</feature>
<comment type="subcellular location">
    <subcellularLocation>
        <location evidence="1 9">Cell membrane</location>
        <topology evidence="1 9">Multi-pass membrane protein</topology>
    </subcellularLocation>
</comment>
<proteinExistence type="inferred from homology"/>
<name>A0A923KXU5_9FIRM</name>
<evidence type="ECO:0000313" key="11">
    <source>
        <dbReference type="EMBL" id="MBC5581079.1"/>
    </source>
</evidence>
<dbReference type="EMBL" id="JACONZ010000002">
    <property type="protein sequence ID" value="MBC5581079.1"/>
    <property type="molecule type" value="Genomic_DNA"/>
</dbReference>
<evidence type="ECO:0000256" key="4">
    <source>
        <dbReference type="ARBA" id="ARBA00022475"/>
    </source>
</evidence>
<dbReference type="PROSITE" id="PS50928">
    <property type="entry name" value="ABC_TM1"/>
    <property type="match status" value="1"/>
</dbReference>
<keyword evidence="8 9" id="KW-0472">Membrane</keyword>
<dbReference type="PANTHER" id="PTHR30614:SF20">
    <property type="entry name" value="GLUTAMINE TRANSPORT SYSTEM PERMEASE PROTEIN GLNP"/>
    <property type="match status" value="1"/>
</dbReference>
<evidence type="ECO:0000256" key="9">
    <source>
        <dbReference type="RuleBase" id="RU363032"/>
    </source>
</evidence>
<accession>A0A923KXU5</accession>
<feature type="transmembrane region" description="Helical" evidence="9">
    <location>
        <begin position="54"/>
        <end position="75"/>
    </location>
</feature>
<evidence type="ECO:0000313" key="12">
    <source>
        <dbReference type="Proteomes" id="UP000659630"/>
    </source>
</evidence>
<feature type="transmembrane region" description="Helical" evidence="9">
    <location>
        <begin position="20"/>
        <end position="42"/>
    </location>
</feature>
<evidence type="ECO:0000256" key="8">
    <source>
        <dbReference type="ARBA" id="ARBA00023136"/>
    </source>
</evidence>
<dbReference type="GO" id="GO:0043190">
    <property type="term" value="C:ATP-binding cassette (ABC) transporter complex"/>
    <property type="evidence" value="ECO:0007669"/>
    <property type="project" value="InterPro"/>
</dbReference>
<dbReference type="SUPFAM" id="SSF161098">
    <property type="entry name" value="MetI-like"/>
    <property type="match status" value="1"/>
</dbReference>
<evidence type="ECO:0000259" key="10">
    <source>
        <dbReference type="PROSITE" id="PS50928"/>
    </source>
</evidence>
<organism evidence="11 12">
    <name type="scientific">Anaerofilum hominis</name>
    <dbReference type="NCBI Taxonomy" id="2763016"/>
    <lineage>
        <taxon>Bacteria</taxon>
        <taxon>Bacillati</taxon>
        <taxon>Bacillota</taxon>
        <taxon>Clostridia</taxon>
        <taxon>Eubacteriales</taxon>
        <taxon>Oscillospiraceae</taxon>
        <taxon>Anaerofilum</taxon>
    </lineage>
</organism>
<sequence length="224" mass="24991">MLEILTNYYHYFLQGTRTTILISLITVFCGFLLGCVISLLRLSKNRLLNGFARFYITVLRGTPLLVQLYIVYYQLDFIPYPKVSVWGIALERALPCVIALSMNSAAYVAEVIRSGIQAVDVGQSEAARSIGMTGGQTMLHIVMPQAIKNILPAIGNEFVTMIKETSVIQYLGISDLMYNNGIVVTATYNPLPCYYISAVIYLILNLVAGKGVSIFERRLKRSDR</sequence>
<gene>
    <name evidence="11" type="ORF">H8S23_06135</name>
</gene>